<comment type="caution">
    <text evidence="8">The sequence shown here is derived from an EMBL/GenBank/DDBJ whole genome shotgun (WGS) entry which is preliminary data.</text>
</comment>
<feature type="region of interest" description="Disordered" evidence="6">
    <location>
        <begin position="108"/>
        <end position="150"/>
    </location>
</feature>
<proteinExistence type="predicted"/>
<keyword evidence="4" id="KW-0804">Transcription</keyword>
<dbReference type="InterPro" id="IPR036955">
    <property type="entry name" value="AP2/ERF_dom_sf"/>
</dbReference>
<keyword evidence="9" id="KW-1185">Reference proteome</keyword>
<feature type="domain" description="AP2/ERF" evidence="7">
    <location>
        <begin position="24"/>
        <end position="82"/>
    </location>
</feature>
<organism evidence="8 9">
    <name type="scientific">Panicum miliaceum</name>
    <name type="common">Proso millet</name>
    <name type="synonym">Broomcorn millet</name>
    <dbReference type="NCBI Taxonomy" id="4540"/>
    <lineage>
        <taxon>Eukaryota</taxon>
        <taxon>Viridiplantae</taxon>
        <taxon>Streptophyta</taxon>
        <taxon>Embryophyta</taxon>
        <taxon>Tracheophyta</taxon>
        <taxon>Spermatophyta</taxon>
        <taxon>Magnoliopsida</taxon>
        <taxon>Liliopsida</taxon>
        <taxon>Poales</taxon>
        <taxon>Poaceae</taxon>
        <taxon>PACMAD clade</taxon>
        <taxon>Panicoideae</taxon>
        <taxon>Panicodae</taxon>
        <taxon>Paniceae</taxon>
        <taxon>Panicinae</taxon>
        <taxon>Panicum</taxon>
        <taxon>Panicum sect. Panicum</taxon>
    </lineage>
</organism>
<dbReference type="SMART" id="SM00380">
    <property type="entry name" value="AP2"/>
    <property type="match status" value="1"/>
</dbReference>
<feature type="region of interest" description="Disordered" evidence="6">
    <location>
        <begin position="206"/>
        <end position="234"/>
    </location>
</feature>
<dbReference type="GO" id="GO:0005634">
    <property type="term" value="C:nucleus"/>
    <property type="evidence" value="ECO:0007669"/>
    <property type="project" value="UniProtKB-SubCell"/>
</dbReference>
<dbReference type="Pfam" id="PF00847">
    <property type="entry name" value="AP2"/>
    <property type="match status" value="1"/>
</dbReference>
<feature type="region of interest" description="Disordered" evidence="6">
    <location>
        <begin position="339"/>
        <end position="377"/>
    </location>
</feature>
<dbReference type="GO" id="GO:0009507">
    <property type="term" value="C:chloroplast"/>
    <property type="evidence" value="ECO:0007669"/>
    <property type="project" value="TreeGrafter"/>
</dbReference>
<name>A0A3L6PIP1_PANMI</name>
<dbReference type="PANTHER" id="PTHR36725">
    <property type="entry name" value="SENESCENCE-ASSOCIATED PROTEIN AAF, CHLOROLPLASTIC"/>
    <property type="match status" value="1"/>
</dbReference>
<evidence type="ECO:0000313" key="9">
    <source>
        <dbReference type="Proteomes" id="UP000275267"/>
    </source>
</evidence>
<dbReference type="GO" id="GO:0034599">
    <property type="term" value="P:cellular response to oxidative stress"/>
    <property type="evidence" value="ECO:0007669"/>
    <property type="project" value="TreeGrafter"/>
</dbReference>
<dbReference type="AlphaFoldDB" id="A0A3L6PIP1"/>
<dbReference type="Gene3D" id="3.30.730.10">
    <property type="entry name" value="AP2/ERF domain"/>
    <property type="match status" value="1"/>
</dbReference>
<gene>
    <name evidence="8" type="ORF">C2845_PM18G13210</name>
</gene>
<keyword evidence="3" id="KW-0238">DNA-binding</keyword>
<accession>A0A3L6PIP1</accession>
<evidence type="ECO:0000256" key="4">
    <source>
        <dbReference type="ARBA" id="ARBA00023163"/>
    </source>
</evidence>
<evidence type="ECO:0000313" key="8">
    <source>
        <dbReference type="EMBL" id="RLM58002.1"/>
    </source>
</evidence>
<feature type="compositionally biased region" description="Polar residues" evidence="6">
    <location>
        <begin position="368"/>
        <end position="377"/>
    </location>
</feature>
<comment type="subcellular location">
    <subcellularLocation>
        <location evidence="1">Nucleus</location>
    </subcellularLocation>
</comment>
<sequence length="596" mass="66153">MVWCRQLRQPDDDASPGEKERPHAFIGVRPRPWGTFAAEIRDSTRRGARVWLGTFDTPEAAALAYDQAAFSARGAAAVLNFPVERVRESLGPLALAGGAGGSPVLALKRRHSKRRHRRRKKLSRSVVISTSSKDLISKQQRQPPRHCSDVPSLSSGVVAMAVPQHHAVTVHCGVLELEDLGTDYLDELLRASCELTAEKKFRRQIRPSNSTVQSALSPPLPYPTTLRLSTATPPPPPIPARLWVDGRWRGGCCVRVPACWRAAPAARRMATNVYGGATVACRVCYRDQYGTPPRELSCNTPRRGKSTSGHHLISRLCDWKPTGRRSDAQRGCEVWCRSCGSRNSGETTECESSEDGASPYRDFKQHSRGNTQFSDDQVASKKKSAYASQGLAEACKFVYNDAKFVNERAQNDILLLSRGITKLNKRACEDAAVLGLGFLKLDARARKDTQKIDHSVKERAARLNHFARAFKERAESDLKKAADQHWSDGALEADLRRADLVVKRRAMEDAFMALKFVRDIHDMMVNRLYEQLPKDGASSRTNSTGFITLEKNGKTLELFPGEVSADQIFAIEEAYRSMESAFSEADGIDYTDPEEA</sequence>
<evidence type="ECO:0000256" key="6">
    <source>
        <dbReference type="SAM" id="MobiDB-lite"/>
    </source>
</evidence>
<protein>
    <recommendedName>
        <fullName evidence="7">AP2/ERF domain-containing protein</fullName>
    </recommendedName>
</protein>
<evidence type="ECO:0000259" key="7">
    <source>
        <dbReference type="PROSITE" id="PS51032"/>
    </source>
</evidence>
<dbReference type="GO" id="GO:0010150">
    <property type="term" value="P:leaf senescence"/>
    <property type="evidence" value="ECO:0007669"/>
    <property type="project" value="InterPro"/>
</dbReference>
<evidence type="ECO:0000256" key="5">
    <source>
        <dbReference type="ARBA" id="ARBA00023242"/>
    </source>
</evidence>
<dbReference type="OrthoDB" id="2019593at2759"/>
<evidence type="ECO:0000256" key="3">
    <source>
        <dbReference type="ARBA" id="ARBA00023125"/>
    </source>
</evidence>
<evidence type="ECO:0000256" key="2">
    <source>
        <dbReference type="ARBA" id="ARBA00023015"/>
    </source>
</evidence>
<dbReference type="Proteomes" id="UP000275267">
    <property type="component" value="Unassembled WGS sequence"/>
</dbReference>
<feature type="compositionally biased region" description="Polar residues" evidence="6">
    <location>
        <begin position="126"/>
        <end position="142"/>
    </location>
</feature>
<dbReference type="InterPro" id="IPR016177">
    <property type="entry name" value="DNA-bd_dom_sf"/>
</dbReference>
<dbReference type="GO" id="GO:0003677">
    <property type="term" value="F:DNA binding"/>
    <property type="evidence" value="ECO:0007669"/>
    <property type="project" value="UniProtKB-KW"/>
</dbReference>
<dbReference type="PANTHER" id="PTHR36725:SF1">
    <property type="entry name" value="SENESCENCE-ASSOCIATED PROTEIN AAF, CHLOROLPLASTIC"/>
    <property type="match status" value="1"/>
</dbReference>
<evidence type="ECO:0000256" key="1">
    <source>
        <dbReference type="ARBA" id="ARBA00004123"/>
    </source>
</evidence>
<dbReference type="PRINTS" id="PR00367">
    <property type="entry name" value="ETHRSPELEMNT"/>
</dbReference>
<keyword evidence="2" id="KW-0805">Transcription regulation</keyword>
<reference evidence="9" key="1">
    <citation type="journal article" date="2019" name="Nat. Commun.">
        <title>The genome of broomcorn millet.</title>
        <authorList>
            <person name="Zou C."/>
            <person name="Miki D."/>
            <person name="Li D."/>
            <person name="Tang Q."/>
            <person name="Xiao L."/>
            <person name="Rajput S."/>
            <person name="Deng P."/>
            <person name="Jia W."/>
            <person name="Huang R."/>
            <person name="Zhang M."/>
            <person name="Sun Y."/>
            <person name="Hu J."/>
            <person name="Fu X."/>
            <person name="Schnable P.S."/>
            <person name="Li F."/>
            <person name="Zhang H."/>
            <person name="Feng B."/>
            <person name="Zhu X."/>
            <person name="Liu R."/>
            <person name="Schnable J.C."/>
            <person name="Zhu J.-K."/>
            <person name="Zhang H."/>
        </authorList>
    </citation>
    <scope>NUCLEOTIDE SEQUENCE [LARGE SCALE GENOMIC DNA]</scope>
</reference>
<dbReference type="InterPro" id="IPR044973">
    <property type="entry name" value="AAF-like"/>
</dbReference>
<dbReference type="STRING" id="4540.A0A3L6PIP1"/>
<dbReference type="SUPFAM" id="SSF54171">
    <property type="entry name" value="DNA-binding domain"/>
    <property type="match status" value="1"/>
</dbReference>
<dbReference type="PROSITE" id="PS51032">
    <property type="entry name" value="AP2_ERF"/>
    <property type="match status" value="1"/>
</dbReference>
<dbReference type="InterPro" id="IPR001471">
    <property type="entry name" value="AP2/ERF_dom"/>
</dbReference>
<dbReference type="EMBL" id="PQIB02000017">
    <property type="protein sequence ID" value="RLM58002.1"/>
    <property type="molecule type" value="Genomic_DNA"/>
</dbReference>
<feature type="compositionally biased region" description="Polar residues" evidence="6">
    <location>
        <begin position="206"/>
        <end position="216"/>
    </location>
</feature>
<feature type="compositionally biased region" description="Basic residues" evidence="6">
    <location>
        <begin position="108"/>
        <end position="123"/>
    </location>
</feature>
<keyword evidence="5" id="KW-0539">Nucleus</keyword>
<dbReference type="GO" id="GO:0003700">
    <property type="term" value="F:DNA-binding transcription factor activity"/>
    <property type="evidence" value="ECO:0007669"/>
    <property type="project" value="InterPro"/>
</dbReference>